<dbReference type="AlphaFoldDB" id="A0A7J7VV43"/>
<evidence type="ECO:0000313" key="1">
    <source>
        <dbReference type="EMBL" id="KAF6328943.1"/>
    </source>
</evidence>
<protein>
    <submittedName>
        <fullName evidence="1">Uncharacterized protein</fullName>
    </submittedName>
</protein>
<proteinExistence type="predicted"/>
<organism evidence="1 2">
    <name type="scientific">Pipistrellus kuhlii</name>
    <name type="common">Kuhl's pipistrelle</name>
    <dbReference type="NCBI Taxonomy" id="59472"/>
    <lineage>
        <taxon>Eukaryota</taxon>
        <taxon>Metazoa</taxon>
        <taxon>Chordata</taxon>
        <taxon>Craniata</taxon>
        <taxon>Vertebrata</taxon>
        <taxon>Euteleostomi</taxon>
        <taxon>Mammalia</taxon>
        <taxon>Eutheria</taxon>
        <taxon>Laurasiatheria</taxon>
        <taxon>Chiroptera</taxon>
        <taxon>Yangochiroptera</taxon>
        <taxon>Vespertilionidae</taxon>
        <taxon>Pipistrellus</taxon>
    </lineage>
</organism>
<evidence type="ECO:0000313" key="2">
    <source>
        <dbReference type="Proteomes" id="UP000558488"/>
    </source>
</evidence>
<comment type="caution">
    <text evidence="1">The sequence shown here is derived from an EMBL/GenBank/DDBJ whole genome shotgun (WGS) entry which is preliminary data.</text>
</comment>
<keyword evidence="2" id="KW-1185">Reference proteome</keyword>
<sequence>MTQFLFLSSMVVTEKYHPGVELYKCCLRTNTYFQVIKESSFFSYCSIIPNSQKALGFQEHSHDCLPSNRGYILFSCDGDRTFYNRKIHSLLDFPPVLFVGGESLDMTLFAHFLTLNSPENLLQ</sequence>
<dbReference type="EMBL" id="JACAGB010000013">
    <property type="protein sequence ID" value="KAF6328943.1"/>
    <property type="molecule type" value="Genomic_DNA"/>
</dbReference>
<dbReference type="Proteomes" id="UP000558488">
    <property type="component" value="Unassembled WGS sequence"/>
</dbReference>
<accession>A0A7J7VV43</accession>
<reference evidence="1 2" key="1">
    <citation type="journal article" date="2020" name="Nature">
        <title>Six reference-quality genomes reveal evolution of bat adaptations.</title>
        <authorList>
            <person name="Jebb D."/>
            <person name="Huang Z."/>
            <person name="Pippel M."/>
            <person name="Hughes G.M."/>
            <person name="Lavrichenko K."/>
            <person name="Devanna P."/>
            <person name="Winkler S."/>
            <person name="Jermiin L.S."/>
            <person name="Skirmuntt E.C."/>
            <person name="Katzourakis A."/>
            <person name="Burkitt-Gray L."/>
            <person name="Ray D.A."/>
            <person name="Sullivan K.A.M."/>
            <person name="Roscito J.G."/>
            <person name="Kirilenko B.M."/>
            <person name="Davalos L.M."/>
            <person name="Corthals A.P."/>
            <person name="Power M.L."/>
            <person name="Jones G."/>
            <person name="Ransome R.D."/>
            <person name="Dechmann D.K.N."/>
            <person name="Locatelli A.G."/>
            <person name="Puechmaille S.J."/>
            <person name="Fedrigo O."/>
            <person name="Jarvis E.D."/>
            <person name="Hiller M."/>
            <person name="Vernes S.C."/>
            <person name="Myers E.W."/>
            <person name="Teeling E.C."/>
        </authorList>
    </citation>
    <scope>NUCLEOTIDE SEQUENCE [LARGE SCALE GENOMIC DNA]</scope>
    <source>
        <strain evidence="1">MPipKuh1</strain>
        <tissue evidence="1">Flight muscle</tissue>
    </source>
</reference>
<gene>
    <name evidence="1" type="ORF">mPipKuh1_008273</name>
</gene>
<name>A0A7J7VV43_PIPKU</name>